<dbReference type="InterPro" id="IPR036116">
    <property type="entry name" value="FN3_sf"/>
</dbReference>
<dbReference type="Gene3D" id="2.60.40.10">
    <property type="entry name" value="Immunoglobulins"/>
    <property type="match status" value="1"/>
</dbReference>
<sequence length="403" mass="39349">MTTPGGDAPEGAYVIGSGYGSDVTEDSVRSMTKGSVLSPWSKAQNNYQTSTAGMYREVTRLDNRIDEIIFGNELVNLATFSTSGTWTKPPGATRVVVNVLAGSSGGGCGNNSAGGQADWQGGFGGWSGGWQRATILAGDLPETVEVVVGAGSDGATTRGAAVAAGDSAFGTYVVAVGASGTNYGTGNYSFRVRGGDGGYATGNQVVGGEYVSATYGGAGSFSPGGEAGAPNASGNPGVNGYSVTEVGKIGMGSGGGGGAQNGSGGLGGRGGDGGWPSGPGGGGGASNLGGPLGYGGKGSAGAVFVMTYLEDTLGIAPTAPTGLAASEITPSSAKITWVASTDDIAVRNYKVFVDGTEVAAVDGISHTVTGLSPATTYQVTVRAVDLGGNASNESSPLSFTTTV</sequence>
<dbReference type="InterPro" id="IPR013783">
    <property type="entry name" value="Ig-like_fold"/>
</dbReference>
<dbReference type="SMART" id="SM00060">
    <property type="entry name" value="FN3"/>
    <property type="match status" value="1"/>
</dbReference>
<dbReference type="AlphaFoldDB" id="A0A098BMX7"/>
<proteinExistence type="predicted"/>
<gene>
    <name evidence="5" type="ORF">RHRU231_450238</name>
</gene>
<evidence type="ECO:0000256" key="3">
    <source>
        <dbReference type="SAM" id="MobiDB-lite"/>
    </source>
</evidence>
<protein>
    <submittedName>
        <fullName evidence="5">Mannan endo-1,4-beta-mannosidase</fullName>
    </submittedName>
</protein>
<keyword evidence="1" id="KW-0378">Hydrolase</keyword>
<dbReference type="PROSITE" id="PS50853">
    <property type="entry name" value="FN3"/>
    <property type="match status" value="1"/>
</dbReference>
<dbReference type="GO" id="GO:0000272">
    <property type="term" value="P:polysaccharide catabolic process"/>
    <property type="evidence" value="ECO:0007669"/>
    <property type="project" value="UniProtKB-KW"/>
</dbReference>
<evidence type="ECO:0000313" key="6">
    <source>
        <dbReference type="Proteomes" id="UP000042997"/>
    </source>
</evidence>
<dbReference type="Pfam" id="PF21722">
    <property type="entry name" value="Gly_rich_2"/>
    <property type="match status" value="1"/>
</dbReference>
<evidence type="ECO:0000256" key="2">
    <source>
        <dbReference type="ARBA" id="ARBA00023326"/>
    </source>
</evidence>
<dbReference type="EMBL" id="CCSD01000056">
    <property type="protein sequence ID" value="CDZ89071.1"/>
    <property type="molecule type" value="Genomic_DNA"/>
</dbReference>
<dbReference type="InterPro" id="IPR049304">
    <property type="entry name" value="Gly_rich_dom"/>
</dbReference>
<keyword evidence="2" id="KW-0624">Polysaccharide degradation</keyword>
<feature type="region of interest" description="Disordered" evidence="3">
    <location>
        <begin position="252"/>
        <end position="284"/>
    </location>
</feature>
<evidence type="ECO:0000259" key="4">
    <source>
        <dbReference type="PROSITE" id="PS50853"/>
    </source>
</evidence>
<keyword evidence="2" id="KW-0119">Carbohydrate metabolism</keyword>
<dbReference type="Pfam" id="PF00041">
    <property type="entry name" value="fn3"/>
    <property type="match status" value="1"/>
</dbReference>
<dbReference type="Proteomes" id="UP000042997">
    <property type="component" value="Unassembled WGS sequence"/>
</dbReference>
<keyword evidence="1" id="KW-0326">Glycosidase</keyword>
<dbReference type="SUPFAM" id="SSF49265">
    <property type="entry name" value="Fibronectin type III"/>
    <property type="match status" value="1"/>
</dbReference>
<dbReference type="RefSeq" id="WP_269572192.1">
    <property type="nucleotide sequence ID" value="NZ_JAPWIU010000044.1"/>
</dbReference>
<dbReference type="InterPro" id="IPR003961">
    <property type="entry name" value="FN3_dom"/>
</dbReference>
<reference evidence="5 6" key="1">
    <citation type="journal article" date="2014" name="Genome Announc.">
        <title>Draft Genome Sequence of Propane- and Butane-Oxidizing Actinobacterium Rhodococcus ruber IEGM 231.</title>
        <authorList>
            <person name="Ivshina I.B."/>
            <person name="Kuyukina M.S."/>
            <person name="Krivoruchko A.V."/>
            <person name="Barbe V."/>
            <person name="Fischer C."/>
        </authorList>
    </citation>
    <scope>NUCLEOTIDE SEQUENCE [LARGE SCALE GENOMIC DNA]</scope>
</reference>
<dbReference type="CDD" id="cd00063">
    <property type="entry name" value="FN3"/>
    <property type="match status" value="1"/>
</dbReference>
<accession>A0A098BMX7</accession>
<feature type="domain" description="Fibronectin type-III" evidence="4">
    <location>
        <begin position="319"/>
        <end position="403"/>
    </location>
</feature>
<name>A0A098BMX7_9NOCA</name>
<dbReference type="GO" id="GO:0016798">
    <property type="term" value="F:hydrolase activity, acting on glycosyl bonds"/>
    <property type="evidence" value="ECO:0007669"/>
    <property type="project" value="UniProtKB-KW"/>
</dbReference>
<evidence type="ECO:0000313" key="5">
    <source>
        <dbReference type="EMBL" id="CDZ89071.1"/>
    </source>
</evidence>
<organism evidence="5 6">
    <name type="scientific">Rhodococcus ruber</name>
    <dbReference type="NCBI Taxonomy" id="1830"/>
    <lineage>
        <taxon>Bacteria</taxon>
        <taxon>Bacillati</taxon>
        <taxon>Actinomycetota</taxon>
        <taxon>Actinomycetes</taxon>
        <taxon>Mycobacteriales</taxon>
        <taxon>Nocardiaceae</taxon>
        <taxon>Rhodococcus</taxon>
    </lineage>
</organism>
<evidence type="ECO:0000256" key="1">
    <source>
        <dbReference type="ARBA" id="ARBA00023295"/>
    </source>
</evidence>